<dbReference type="Proteomes" id="UP001196413">
    <property type="component" value="Unassembled WGS sequence"/>
</dbReference>
<comment type="caution">
    <text evidence="1">The sequence shown here is derived from an EMBL/GenBank/DDBJ whole genome shotgun (WGS) entry which is preliminary data.</text>
</comment>
<evidence type="ECO:0000313" key="2">
    <source>
        <dbReference type="Proteomes" id="UP001196413"/>
    </source>
</evidence>
<evidence type="ECO:0000313" key="1">
    <source>
        <dbReference type="EMBL" id="KAJ1359031.1"/>
    </source>
</evidence>
<organism evidence="1 2">
    <name type="scientific">Parelaphostrongylus tenuis</name>
    <name type="common">Meningeal worm</name>
    <dbReference type="NCBI Taxonomy" id="148309"/>
    <lineage>
        <taxon>Eukaryota</taxon>
        <taxon>Metazoa</taxon>
        <taxon>Ecdysozoa</taxon>
        <taxon>Nematoda</taxon>
        <taxon>Chromadorea</taxon>
        <taxon>Rhabditida</taxon>
        <taxon>Rhabditina</taxon>
        <taxon>Rhabditomorpha</taxon>
        <taxon>Strongyloidea</taxon>
        <taxon>Metastrongylidae</taxon>
        <taxon>Parelaphostrongylus</taxon>
    </lineage>
</organism>
<reference evidence="1" key="1">
    <citation type="submission" date="2021-06" db="EMBL/GenBank/DDBJ databases">
        <title>Parelaphostrongylus tenuis whole genome reference sequence.</title>
        <authorList>
            <person name="Garwood T.J."/>
            <person name="Larsen P.A."/>
            <person name="Fountain-Jones N.M."/>
            <person name="Garbe J.R."/>
            <person name="Macchietto M.G."/>
            <person name="Kania S.A."/>
            <person name="Gerhold R.W."/>
            <person name="Richards J.E."/>
            <person name="Wolf T.M."/>
        </authorList>
    </citation>
    <scope>NUCLEOTIDE SEQUENCE</scope>
    <source>
        <strain evidence="1">MNPRO001-30</strain>
        <tissue evidence="1">Meninges</tissue>
    </source>
</reference>
<accession>A0AAD5N067</accession>
<sequence length="239" mass="27906">DYFPCQRYSPDDNLRIVDGLSPTPPYSLSMPYDTGGDLFQRAFSKNGNSFLTEDFWNEMNDLLVQWIDKVCSLSYERNAVASYTLNCWRILTKACSTCRRLPPNLRRLIKFNLVDTIRFLELLMLHGYDEVSSLLTNFVVVVLHHHLKKNGRMNEINPKWVQSREMLRLTCKYSTNIEVLLEIVHAVLEIQSRLLDDMTCDRFDRQVNLLSYQLTQISGLVMEANQRIIACQQIRPVSY</sequence>
<gene>
    <name evidence="1" type="ORF">KIN20_017640</name>
</gene>
<name>A0AAD5N067_PARTN</name>
<dbReference type="EMBL" id="JAHQIW010003533">
    <property type="protein sequence ID" value="KAJ1359031.1"/>
    <property type="molecule type" value="Genomic_DNA"/>
</dbReference>
<keyword evidence="2" id="KW-1185">Reference proteome</keyword>
<dbReference type="AlphaFoldDB" id="A0AAD5N067"/>
<protein>
    <submittedName>
        <fullName evidence="1">Uncharacterized protein</fullName>
    </submittedName>
</protein>
<feature type="non-terminal residue" evidence="1">
    <location>
        <position position="1"/>
    </location>
</feature>
<proteinExistence type="predicted"/>